<dbReference type="EMBL" id="FOFD01000002">
    <property type="protein sequence ID" value="SEQ25347.1"/>
    <property type="molecule type" value="Genomic_DNA"/>
</dbReference>
<evidence type="ECO:0000256" key="1">
    <source>
        <dbReference type="SAM" id="MobiDB-lite"/>
    </source>
</evidence>
<evidence type="ECO:0000313" key="2">
    <source>
        <dbReference type="EMBL" id="SEQ25347.1"/>
    </source>
</evidence>
<keyword evidence="3" id="KW-1185">Reference proteome</keyword>
<dbReference type="STRING" id="1186196.SAMN04489841_1300"/>
<feature type="compositionally biased region" description="Basic and acidic residues" evidence="1">
    <location>
        <begin position="103"/>
        <end position="113"/>
    </location>
</feature>
<gene>
    <name evidence="2" type="ORF">SAMN04489841_1300</name>
</gene>
<dbReference type="PROSITE" id="PS51318">
    <property type="entry name" value="TAT"/>
    <property type="match status" value="1"/>
</dbReference>
<evidence type="ECO:0000313" key="3">
    <source>
        <dbReference type="Proteomes" id="UP000199114"/>
    </source>
</evidence>
<accession>A0A1H9EIG1</accession>
<dbReference type="RefSeq" id="WP_090615177.1">
    <property type="nucleotide sequence ID" value="NZ_FOFD01000002.1"/>
</dbReference>
<proteinExistence type="predicted"/>
<sequence length="448" mass="48660">MTSGTNSRRRFLVGLAAVGGVSVAGCTGLPWRDAGPTFTAADAAAVIDDGAPPVEWPVPVRPAASAVDEGLERIDALLADVPDPIEAEMVPNGVIRKEIERRRDEARDHREEAAGATGDGRYGALRTTREGRDAARAATTTLAAIEDETLVEDLRAERNAIRGRVDERRDSIAYRGGDADDERLRAALYYSRLESDLRHAAHRLHRPRWALNSTSTVVEIGEGAGALESATATTAAWDHLADRYAERTDDATDLTPAFDAALELSIDRTDAADIPDQTDEDWHEEVVDEEFDDLAVEQLLWRVLDPVSESSRALEEAVADGARGTGLYESLRFELTYRAFERVRDRIADGALPPVESVDEIRAERAAALDAAASTDESLSEPSIGAYVFAETLQSIEWVDDAVRRAAANDSTTAVSLTTEFAKYAHLRGQLEVLPDAVAAFRERLLAA</sequence>
<organism evidence="2 3">
    <name type="scientific">Natrinema salaciae</name>
    <dbReference type="NCBI Taxonomy" id="1186196"/>
    <lineage>
        <taxon>Archaea</taxon>
        <taxon>Methanobacteriati</taxon>
        <taxon>Methanobacteriota</taxon>
        <taxon>Stenosarchaea group</taxon>
        <taxon>Halobacteria</taxon>
        <taxon>Halobacteriales</taxon>
        <taxon>Natrialbaceae</taxon>
        <taxon>Natrinema</taxon>
    </lineage>
</organism>
<dbReference type="InterPro" id="IPR006311">
    <property type="entry name" value="TAT_signal"/>
</dbReference>
<dbReference type="OrthoDB" id="350675at2157"/>
<dbReference type="AlphaFoldDB" id="A0A1H9EIG1"/>
<name>A0A1H9EIG1_9EURY</name>
<dbReference type="Proteomes" id="UP000199114">
    <property type="component" value="Unassembled WGS sequence"/>
</dbReference>
<protein>
    <submittedName>
        <fullName evidence="2">Uncharacterized protein</fullName>
    </submittedName>
</protein>
<reference evidence="3" key="1">
    <citation type="submission" date="2016-10" db="EMBL/GenBank/DDBJ databases">
        <authorList>
            <person name="Varghese N."/>
            <person name="Submissions S."/>
        </authorList>
    </citation>
    <scope>NUCLEOTIDE SEQUENCE [LARGE SCALE GENOMIC DNA]</scope>
    <source>
        <strain evidence="3">DSM 25055</strain>
    </source>
</reference>
<feature type="region of interest" description="Disordered" evidence="1">
    <location>
        <begin position="103"/>
        <end position="124"/>
    </location>
</feature>